<evidence type="ECO:0000313" key="6">
    <source>
        <dbReference type="EMBL" id="TCS62673.1"/>
    </source>
</evidence>
<dbReference type="PANTHER" id="PTHR30537">
    <property type="entry name" value="HTH-TYPE TRANSCRIPTIONAL REGULATOR"/>
    <property type="match status" value="1"/>
</dbReference>
<dbReference type="FunFam" id="1.10.10.10:FF:000001">
    <property type="entry name" value="LysR family transcriptional regulator"/>
    <property type="match status" value="1"/>
</dbReference>
<dbReference type="OrthoDB" id="9812435at2"/>
<dbReference type="InterPro" id="IPR000847">
    <property type="entry name" value="LysR_HTH_N"/>
</dbReference>
<dbReference type="Pfam" id="PF03466">
    <property type="entry name" value="LysR_substrate"/>
    <property type="match status" value="1"/>
</dbReference>
<sequence length="304" mass="32952">MDKLAAMTVFAHVAESESFTAAANELGISKAAASKMVSTLEDHLGVRLINRTTRRLNLTEVGSAYLERTVRILSDVEEADAQAGSLNAEPRGTLRISAPMTFGTKHLAPHIGALIAKHPRLRVDLDLSDRIVDVIDEGYDLAIRIATLSDSSLIAQKLAPVRMLVCASPEYWRDAPAVHRPEDLRAHNCLLYAYTPPEWRFETSEGPIIVKVSGNFRTNNGEALRAAACDGLGVILEPDFIVGQSIQSGRLVSALGDFPIPSSAVHAVYPPGRHLSAKVRAFIAFAKETVGRRPYWGIPGNNAP</sequence>
<dbReference type="Gene3D" id="1.10.10.10">
    <property type="entry name" value="Winged helix-like DNA-binding domain superfamily/Winged helix DNA-binding domain"/>
    <property type="match status" value="1"/>
</dbReference>
<dbReference type="Proteomes" id="UP000295304">
    <property type="component" value="Unassembled WGS sequence"/>
</dbReference>
<evidence type="ECO:0000313" key="7">
    <source>
        <dbReference type="Proteomes" id="UP000295304"/>
    </source>
</evidence>
<feature type="domain" description="HTH lysR-type" evidence="5">
    <location>
        <begin position="1"/>
        <end position="59"/>
    </location>
</feature>
<keyword evidence="2" id="KW-0805">Transcription regulation</keyword>
<dbReference type="SUPFAM" id="SSF53850">
    <property type="entry name" value="Periplasmic binding protein-like II"/>
    <property type="match status" value="1"/>
</dbReference>
<dbReference type="PROSITE" id="PS50931">
    <property type="entry name" value="HTH_LYSR"/>
    <property type="match status" value="1"/>
</dbReference>
<dbReference type="GO" id="GO:0006351">
    <property type="term" value="P:DNA-templated transcription"/>
    <property type="evidence" value="ECO:0007669"/>
    <property type="project" value="TreeGrafter"/>
</dbReference>
<dbReference type="FunFam" id="3.40.190.290:FF:000001">
    <property type="entry name" value="Transcriptional regulator, LysR family"/>
    <property type="match status" value="1"/>
</dbReference>
<dbReference type="PRINTS" id="PR00039">
    <property type="entry name" value="HTHLYSR"/>
</dbReference>
<dbReference type="Pfam" id="PF00126">
    <property type="entry name" value="HTH_1"/>
    <property type="match status" value="1"/>
</dbReference>
<dbReference type="Gene3D" id="3.40.190.290">
    <property type="match status" value="1"/>
</dbReference>
<name>A0A4R3JC63_9PROT</name>
<dbReference type="AlphaFoldDB" id="A0A4R3JC63"/>
<evidence type="ECO:0000256" key="4">
    <source>
        <dbReference type="ARBA" id="ARBA00023163"/>
    </source>
</evidence>
<proteinExistence type="inferred from homology"/>
<gene>
    <name evidence="6" type="ORF">EDD55_105222</name>
</gene>
<reference evidence="6 7" key="1">
    <citation type="submission" date="2019-03" db="EMBL/GenBank/DDBJ databases">
        <title>Genomic Encyclopedia of Type Strains, Phase IV (KMG-IV): sequencing the most valuable type-strain genomes for metagenomic binning, comparative biology and taxonomic classification.</title>
        <authorList>
            <person name="Goeker M."/>
        </authorList>
    </citation>
    <scope>NUCLEOTIDE SEQUENCE [LARGE SCALE GENOMIC DNA]</scope>
    <source>
        <strain evidence="6 7">DSM 101688</strain>
    </source>
</reference>
<organism evidence="6 7">
    <name type="scientific">Varunaivibrio sulfuroxidans</name>
    <dbReference type="NCBI Taxonomy" id="1773489"/>
    <lineage>
        <taxon>Bacteria</taxon>
        <taxon>Pseudomonadati</taxon>
        <taxon>Pseudomonadota</taxon>
        <taxon>Alphaproteobacteria</taxon>
        <taxon>Rhodospirillales</taxon>
        <taxon>Magnetovibrionaceae</taxon>
        <taxon>Varunaivibrio</taxon>
    </lineage>
</organism>
<dbReference type="RefSeq" id="WP_132939132.1">
    <property type="nucleotide sequence ID" value="NZ_CP119676.1"/>
</dbReference>
<dbReference type="EMBL" id="SLZW01000005">
    <property type="protein sequence ID" value="TCS62673.1"/>
    <property type="molecule type" value="Genomic_DNA"/>
</dbReference>
<dbReference type="CDD" id="cd08422">
    <property type="entry name" value="PBP2_CrgA_like"/>
    <property type="match status" value="1"/>
</dbReference>
<dbReference type="GO" id="GO:0043565">
    <property type="term" value="F:sequence-specific DNA binding"/>
    <property type="evidence" value="ECO:0007669"/>
    <property type="project" value="TreeGrafter"/>
</dbReference>
<evidence type="ECO:0000259" key="5">
    <source>
        <dbReference type="PROSITE" id="PS50931"/>
    </source>
</evidence>
<protein>
    <submittedName>
        <fullName evidence="6">DNA-binding transcriptional LysR family regulator</fullName>
    </submittedName>
</protein>
<dbReference type="PANTHER" id="PTHR30537:SF5">
    <property type="entry name" value="HTH-TYPE TRANSCRIPTIONAL ACTIVATOR TTDR-RELATED"/>
    <property type="match status" value="1"/>
</dbReference>
<dbReference type="InterPro" id="IPR058163">
    <property type="entry name" value="LysR-type_TF_proteobact-type"/>
</dbReference>
<dbReference type="InterPro" id="IPR036390">
    <property type="entry name" value="WH_DNA-bd_sf"/>
</dbReference>
<evidence type="ECO:0000256" key="3">
    <source>
        <dbReference type="ARBA" id="ARBA00023125"/>
    </source>
</evidence>
<dbReference type="InterPro" id="IPR005119">
    <property type="entry name" value="LysR_subst-bd"/>
</dbReference>
<keyword evidence="4" id="KW-0804">Transcription</keyword>
<dbReference type="GO" id="GO:0003700">
    <property type="term" value="F:DNA-binding transcription factor activity"/>
    <property type="evidence" value="ECO:0007669"/>
    <property type="project" value="InterPro"/>
</dbReference>
<keyword evidence="3 6" id="KW-0238">DNA-binding</keyword>
<keyword evidence="7" id="KW-1185">Reference proteome</keyword>
<evidence type="ECO:0000256" key="2">
    <source>
        <dbReference type="ARBA" id="ARBA00023015"/>
    </source>
</evidence>
<accession>A0A4R3JC63</accession>
<dbReference type="SUPFAM" id="SSF46785">
    <property type="entry name" value="Winged helix' DNA-binding domain"/>
    <property type="match status" value="1"/>
</dbReference>
<comment type="similarity">
    <text evidence="1">Belongs to the LysR transcriptional regulatory family.</text>
</comment>
<dbReference type="InterPro" id="IPR036388">
    <property type="entry name" value="WH-like_DNA-bd_sf"/>
</dbReference>
<comment type="caution">
    <text evidence="6">The sequence shown here is derived from an EMBL/GenBank/DDBJ whole genome shotgun (WGS) entry which is preliminary data.</text>
</comment>
<evidence type="ECO:0000256" key="1">
    <source>
        <dbReference type="ARBA" id="ARBA00009437"/>
    </source>
</evidence>